<proteinExistence type="predicted"/>
<dbReference type="EMBL" id="JAJAGO010000019">
    <property type="protein sequence ID" value="MCT2594255.1"/>
    <property type="molecule type" value="Genomic_DNA"/>
</dbReference>
<evidence type="ECO:0000313" key="1">
    <source>
        <dbReference type="EMBL" id="MCT2594255.1"/>
    </source>
</evidence>
<reference evidence="1 2" key="1">
    <citation type="submission" date="2021-10" db="EMBL/GenBank/DDBJ databases">
        <title>Streptomyces gossypii sp. nov., isolated from soil collected from cotton field.</title>
        <authorList>
            <person name="Ge X."/>
            <person name="Chen X."/>
            <person name="Liu W."/>
        </authorList>
    </citation>
    <scope>NUCLEOTIDE SEQUENCE [LARGE SCALE GENOMIC DNA]</scope>
    <source>
        <strain evidence="1 2">N2-109</strain>
    </source>
</reference>
<keyword evidence="2" id="KW-1185">Reference proteome</keyword>
<sequence length="124" mass="14096">MSANKDKGTRHETAVVNYLNKKLGRITEDGRFKWPIDSRNIKRQAQTGRKDVGDIWAYPFILEAKDEARHSIPSYIRQANQEALNAGTEYGAAVVKKRGANIADSYVCMDLRTFARVLESLRRP</sequence>
<dbReference type="Proteomes" id="UP001156389">
    <property type="component" value="Unassembled WGS sequence"/>
</dbReference>
<organism evidence="1 2">
    <name type="scientific">Streptomyces gossypii</name>
    <dbReference type="NCBI Taxonomy" id="2883101"/>
    <lineage>
        <taxon>Bacteria</taxon>
        <taxon>Bacillati</taxon>
        <taxon>Actinomycetota</taxon>
        <taxon>Actinomycetes</taxon>
        <taxon>Kitasatosporales</taxon>
        <taxon>Streptomycetaceae</taxon>
        <taxon>Streptomyces</taxon>
    </lineage>
</organism>
<protein>
    <submittedName>
        <fullName evidence="1">Uncharacterized protein</fullName>
    </submittedName>
</protein>
<comment type="caution">
    <text evidence="1">The sequence shown here is derived from an EMBL/GenBank/DDBJ whole genome shotgun (WGS) entry which is preliminary data.</text>
</comment>
<dbReference type="RefSeq" id="WP_260221575.1">
    <property type="nucleotide sequence ID" value="NZ_JAJAGO010000019.1"/>
</dbReference>
<accession>A0ABT2K257</accession>
<name>A0ABT2K257_9ACTN</name>
<evidence type="ECO:0000313" key="2">
    <source>
        <dbReference type="Proteomes" id="UP001156389"/>
    </source>
</evidence>
<gene>
    <name evidence="1" type="ORF">LHJ74_30845</name>
</gene>